<comment type="subunit">
    <text evidence="2 6">Heterotetramer of two alpha and two beta chains.</text>
</comment>
<dbReference type="Pfam" id="PF01960">
    <property type="entry name" value="ArgJ"/>
    <property type="match status" value="1"/>
</dbReference>
<accession>A0ABZ0I5Z2</accession>
<feature type="chain" id="PRO_5044935049" description="Arginine biosynthesis bifunctional protein ArgJ beta chain" evidence="6">
    <location>
        <begin position="196"/>
        <end position="412"/>
    </location>
</feature>
<dbReference type="Proteomes" id="UP001626537">
    <property type="component" value="Chromosome"/>
</dbReference>
<keyword evidence="6" id="KW-0963">Cytoplasm</keyword>
<dbReference type="NCBIfam" id="NF003802">
    <property type="entry name" value="PRK05388.1"/>
    <property type="match status" value="1"/>
</dbReference>
<keyword evidence="4 6" id="KW-0068">Autocatalytic cleavage</keyword>
<dbReference type="PANTHER" id="PTHR23100">
    <property type="entry name" value="ARGININE BIOSYNTHESIS BIFUNCTIONAL PROTEIN ARGJ"/>
    <property type="match status" value="1"/>
</dbReference>
<dbReference type="HAMAP" id="MF_01106">
    <property type="entry name" value="ArgJ"/>
    <property type="match status" value="1"/>
</dbReference>
<dbReference type="EMBL" id="CP136864">
    <property type="protein sequence ID" value="WOJ94944.1"/>
    <property type="molecule type" value="Genomic_DNA"/>
</dbReference>
<feature type="binding site" evidence="6">
    <location>
        <position position="412"/>
    </location>
    <ligand>
        <name>substrate</name>
    </ligand>
</feature>
<name>A0ABZ0I5Z2_9GAMM</name>
<dbReference type="SUPFAM" id="SSF56266">
    <property type="entry name" value="DmpA/ArgJ-like"/>
    <property type="match status" value="1"/>
</dbReference>
<evidence type="ECO:0000313" key="7">
    <source>
        <dbReference type="EMBL" id="WOJ94944.1"/>
    </source>
</evidence>
<protein>
    <recommendedName>
        <fullName evidence="6">Arginine biosynthesis bifunctional protein ArgJ</fullName>
    </recommendedName>
    <domain>
        <recommendedName>
            <fullName evidence="6">Glutamate N-acetyltransferase</fullName>
            <ecNumber evidence="6">2.3.1.35</ecNumber>
        </recommendedName>
        <alternativeName>
            <fullName evidence="6">Ornithine acetyltransferase</fullName>
            <shortName evidence="6">OATase</shortName>
        </alternativeName>
        <alternativeName>
            <fullName evidence="6">Ornithine transacetylase</fullName>
        </alternativeName>
    </domain>
    <domain>
        <recommendedName>
            <fullName evidence="6">Amino-acid acetyltransferase</fullName>
            <ecNumber evidence="6">2.3.1.1</ecNumber>
        </recommendedName>
        <alternativeName>
            <fullName evidence="6">N-acetylglutamate synthase</fullName>
            <shortName evidence="6">AGSase</shortName>
        </alternativeName>
    </domain>
    <component>
        <recommendedName>
            <fullName evidence="6">Arginine biosynthesis bifunctional protein ArgJ alpha chain</fullName>
        </recommendedName>
    </component>
    <component>
        <recommendedName>
            <fullName evidence="6">Arginine biosynthesis bifunctional protein ArgJ beta chain</fullName>
        </recommendedName>
    </component>
</protein>
<dbReference type="InterPro" id="IPR042195">
    <property type="entry name" value="ArgJ_beta_C"/>
</dbReference>
<reference evidence="7 8" key="1">
    <citation type="submission" date="2023-10" db="EMBL/GenBank/DDBJ databases">
        <title>Two novel species belonging to the OM43/NOR5 clade.</title>
        <authorList>
            <person name="Park M."/>
        </authorList>
    </citation>
    <scope>NUCLEOTIDE SEQUENCE [LARGE SCALE GENOMIC DNA]</scope>
    <source>
        <strain evidence="7 8">IMCC43200</strain>
    </source>
</reference>
<feature type="site" description="Cleavage; by autolysis" evidence="6">
    <location>
        <begin position="195"/>
        <end position="196"/>
    </location>
</feature>
<dbReference type="GO" id="GO:0004358">
    <property type="term" value="F:L-glutamate N-acetyltransferase activity, acting on acetyl-L-ornithine as donor"/>
    <property type="evidence" value="ECO:0007669"/>
    <property type="project" value="UniProtKB-EC"/>
</dbReference>
<feature type="chain" id="PRO_5044935050" description="Arginine biosynthesis bifunctional protein ArgJ alpha chain" evidence="6">
    <location>
        <begin position="1"/>
        <end position="195"/>
    </location>
</feature>
<feature type="site" description="Involved in the stabilization of negative charge on the oxyanion by the formation of the oxyanion hole" evidence="6">
    <location>
        <position position="123"/>
    </location>
</feature>
<organism evidence="7 8">
    <name type="scientific">Congregibacter variabilis</name>
    <dbReference type="NCBI Taxonomy" id="3081200"/>
    <lineage>
        <taxon>Bacteria</taxon>
        <taxon>Pseudomonadati</taxon>
        <taxon>Pseudomonadota</taxon>
        <taxon>Gammaproteobacteria</taxon>
        <taxon>Cellvibrionales</taxon>
        <taxon>Halieaceae</taxon>
        <taxon>Congregibacter</taxon>
    </lineage>
</organism>
<keyword evidence="6" id="KW-0511">Multifunctional enzyme</keyword>
<comment type="function">
    <text evidence="6">Catalyzes two activities which are involved in the cyclic version of arginine biosynthesis: the synthesis of N-acetylglutamate from glutamate and acetyl-CoA as the acetyl donor, and of ornithine by transacetylation between N(2)-acetylornithine and glutamate.</text>
</comment>
<feature type="binding site" evidence="6">
    <location>
        <position position="159"/>
    </location>
    <ligand>
        <name>substrate</name>
    </ligand>
</feature>
<keyword evidence="6" id="KW-0028">Amino-acid biosynthesis</keyword>
<dbReference type="PANTHER" id="PTHR23100:SF0">
    <property type="entry name" value="ARGININE BIOSYNTHESIS BIFUNCTIONAL PROTEIN ARGJ, MITOCHONDRIAL"/>
    <property type="match status" value="1"/>
</dbReference>
<feature type="binding site" evidence="6">
    <location>
        <position position="407"/>
    </location>
    <ligand>
        <name>substrate</name>
    </ligand>
</feature>
<comment type="pathway">
    <text evidence="6">Amino-acid biosynthesis; L-arginine biosynthesis; L-ornithine and N-acetyl-L-glutamate from L-glutamate and N(2)-acetyl-L-ornithine (cyclic): step 1/1.</text>
</comment>
<comment type="catalytic activity">
    <reaction evidence="6">
        <text>L-glutamate + acetyl-CoA = N-acetyl-L-glutamate + CoA + H(+)</text>
        <dbReference type="Rhea" id="RHEA:24292"/>
        <dbReference type="ChEBI" id="CHEBI:15378"/>
        <dbReference type="ChEBI" id="CHEBI:29985"/>
        <dbReference type="ChEBI" id="CHEBI:44337"/>
        <dbReference type="ChEBI" id="CHEBI:57287"/>
        <dbReference type="ChEBI" id="CHEBI:57288"/>
        <dbReference type="EC" id="2.3.1.1"/>
    </reaction>
</comment>
<feature type="binding site" evidence="6">
    <location>
        <position position="283"/>
    </location>
    <ligand>
        <name>substrate</name>
    </ligand>
</feature>
<keyword evidence="5 6" id="KW-0012">Acyltransferase</keyword>
<dbReference type="InterPro" id="IPR016117">
    <property type="entry name" value="ArgJ-like_dom_sf"/>
</dbReference>
<evidence type="ECO:0000256" key="4">
    <source>
        <dbReference type="ARBA" id="ARBA00022813"/>
    </source>
</evidence>
<comment type="similarity">
    <text evidence="1 6">Belongs to the ArgJ family.</text>
</comment>
<keyword evidence="8" id="KW-1185">Reference proteome</keyword>
<feature type="binding site" evidence="6">
    <location>
        <position position="196"/>
    </location>
    <ligand>
        <name>substrate</name>
    </ligand>
</feature>
<evidence type="ECO:0000256" key="5">
    <source>
        <dbReference type="ARBA" id="ARBA00023315"/>
    </source>
</evidence>
<evidence type="ECO:0000256" key="2">
    <source>
        <dbReference type="ARBA" id="ARBA00011475"/>
    </source>
</evidence>
<comment type="pathway">
    <text evidence="6">Amino-acid biosynthesis; L-arginine biosynthesis; N(2)-acetyl-L-ornithine from L-glutamate: step 1/4.</text>
</comment>
<evidence type="ECO:0000313" key="8">
    <source>
        <dbReference type="Proteomes" id="UP001626537"/>
    </source>
</evidence>
<comment type="subcellular location">
    <subcellularLocation>
        <location evidence="6">Cytoplasm</location>
    </subcellularLocation>
</comment>
<dbReference type="EC" id="2.3.1.1" evidence="6"/>
<feature type="site" description="Involved in the stabilization of negative charge on the oxyanion by the formation of the oxyanion hole" evidence="6">
    <location>
        <position position="122"/>
    </location>
</feature>
<dbReference type="Gene3D" id="3.60.70.12">
    <property type="entry name" value="L-amino peptidase D-ALA esterase/amidase"/>
    <property type="match status" value="1"/>
</dbReference>
<evidence type="ECO:0000256" key="1">
    <source>
        <dbReference type="ARBA" id="ARBA00006774"/>
    </source>
</evidence>
<dbReference type="InterPro" id="IPR002813">
    <property type="entry name" value="Arg_biosynth_ArgJ"/>
</dbReference>
<keyword evidence="6" id="KW-0055">Arginine biosynthesis</keyword>
<evidence type="ECO:0000256" key="6">
    <source>
        <dbReference type="HAMAP-Rule" id="MF_01106"/>
    </source>
</evidence>
<feature type="binding site" evidence="6">
    <location>
        <position position="185"/>
    </location>
    <ligand>
        <name>substrate</name>
    </ligand>
</feature>
<sequence>MNDSKKDAAEAAVAQHSVPGVTVAAVEAGIRYADRSDLVALSFDEGTTAAAVFTRNAFCAAPVTVAREHLLACDFMPRLLLINTGNANAGTGERGLLAARHCCEEAAAVLGLDGSEVLPFSTGVIGEDLPTDRIVSALPKLFAARSPADWEKAALGIMTTDTRPKLGSRHFVVDGRTYVLSGMAKGAGMLRPDMATMLAFLTTDAAVTPDLLDTLLRRAVEMSFHRITVDGDTSTNDAVLLAATGAHGGPLCDDVDSELAKGFAAALESLCLELAQGLVRDGEGASKFVEIRVSGGRDEAECLDVAFTIAHSPLVKTALFAGDPNWGRLLAAIGRAGLVDLDVTGVRIFINNLIIAENGARAVDYVESEVAELMRGEDLQLGIELGRGDARARVWTSDFSYDYVRINAEYRS</sequence>
<dbReference type="RefSeq" id="WP_407349577.1">
    <property type="nucleotide sequence ID" value="NZ_CP136864.1"/>
</dbReference>
<comment type="catalytic activity">
    <reaction evidence="6">
        <text>N(2)-acetyl-L-ornithine + L-glutamate = N-acetyl-L-glutamate + L-ornithine</text>
        <dbReference type="Rhea" id="RHEA:15349"/>
        <dbReference type="ChEBI" id="CHEBI:29985"/>
        <dbReference type="ChEBI" id="CHEBI:44337"/>
        <dbReference type="ChEBI" id="CHEBI:46911"/>
        <dbReference type="ChEBI" id="CHEBI:57805"/>
        <dbReference type="EC" id="2.3.1.35"/>
    </reaction>
</comment>
<dbReference type="EC" id="2.3.1.35" evidence="6"/>
<feature type="active site" description="Nucleophile" evidence="6">
    <location>
        <position position="196"/>
    </location>
</feature>
<dbReference type="CDD" id="cd02152">
    <property type="entry name" value="OAT"/>
    <property type="match status" value="1"/>
</dbReference>
<evidence type="ECO:0000256" key="3">
    <source>
        <dbReference type="ARBA" id="ARBA00022679"/>
    </source>
</evidence>
<gene>
    <name evidence="6 7" type="primary">argJ</name>
    <name evidence="7" type="ORF">R0135_07175</name>
</gene>
<dbReference type="Gene3D" id="3.10.20.340">
    <property type="entry name" value="ArgJ beta chain, C-terminal domain"/>
    <property type="match status" value="1"/>
</dbReference>
<keyword evidence="3 6" id="KW-0808">Transferase</keyword>
<dbReference type="NCBIfam" id="TIGR00120">
    <property type="entry name" value="ArgJ"/>
    <property type="match status" value="1"/>
</dbReference>
<proteinExistence type="inferred from homology"/>